<dbReference type="FunFam" id="1.25.40.250:FF:000001">
    <property type="entry name" value="Eukaryotic translation initiation factor 3 subunit K"/>
    <property type="match status" value="1"/>
</dbReference>
<comment type="subunit">
    <text evidence="4">Component of the eukaryotic translation initiation factor 3 (eIF-3) complex.</text>
</comment>
<keyword evidence="1 4" id="KW-0963">Cytoplasm</keyword>
<organism evidence="6 7">
    <name type="scientific">Modicella reniformis</name>
    <dbReference type="NCBI Taxonomy" id="1440133"/>
    <lineage>
        <taxon>Eukaryota</taxon>
        <taxon>Fungi</taxon>
        <taxon>Fungi incertae sedis</taxon>
        <taxon>Mucoromycota</taxon>
        <taxon>Mortierellomycotina</taxon>
        <taxon>Mortierellomycetes</taxon>
        <taxon>Mortierellales</taxon>
        <taxon>Mortierellaceae</taxon>
        <taxon>Modicella</taxon>
    </lineage>
</organism>
<accession>A0A9P6SPJ9</accession>
<dbReference type="GO" id="GO:0005852">
    <property type="term" value="C:eukaryotic translation initiation factor 3 complex"/>
    <property type="evidence" value="ECO:0007669"/>
    <property type="project" value="UniProtKB-UniRule"/>
</dbReference>
<comment type="caution">
    <text evidence="6">The sequence shown here is derived from an EMBL/GenBank/DDBJ whole genome shotgun (WGS) entry which is preliminary data.</text>
</comment>
<dbReference type="InterPro" id="IPR033464">
    <property type="entry name" value="CSN8_PSD8_EIF3K"/>
</dbReference>
<dbReference type="GO" id="GO:0016282">
    <property type="term" value="C:eukaryotic 43S preinitiation complex"/>
    <property type="evidence" value="ECO:0007669"/>
    <property type="project" value="UniProtKB-UniRule"/>
</dbReference>
<dbReference type="Gene3D" id="1.10.10.10">
    <property type="entry name" value="Winged helix-like DNA-binding domain superfamily/Winged helix DNA-binding domain"/>
    <property type="match status" value="1"/>
</dbReference>
<dbReference type="GO" id="GO:0003723">
    <property type="term" value="F:RNA binding"/>
    <property type="evidence" value="ECO:0007669"/>
    <property type="project" value="UniProtKB-UniRule"/>
</dbReference>
<keyword evidence="2 4" id="KW-0396">Initiation factor</keyword>
<evidence type="ECO:0000256" key="2">
    <source>
        <dbReference type="ARBA" id="ARBA00022540"/>
    </source>
</evidence>
<dbReference type="PANTHER" id="PTHR13022:SF0">
    <property type="entry name" value="EUKARYOTIC TRANSLATION INITIATION FACTOR 3 SUBUNIT K"/>
    <property type="match status" value="1"/>
</dbReference>
<dbReference type="SUPFAM" id="SSF46785">
    <property type="entry name" value="Winged helix' DNA-binding domain"/>
    <property type="match status" value="1"/>
</dbReference>
<dbReference type="InterPro" id="IPR036390">
    <property type="entry name" value="WH_DNA-bd_sf"/>
</dbReference>
<evidence type="ECO:0000259" key="5">
    <source>
        <dbReference type="Pfam" id="PF10075"/>
    </source>
</evidence>
<keyword evidence="7" id="KW-1185">Reference proteome</keyword>
<feature type="domain" description="CSN8/PSMD8/EIF3K" evidence="5">
    <location>
        <begin position="66"/>
        <end position="207"/>
    </location>
</feature>
<sequence>MARVSNAPPSRPEVIQSLIDGVDRYNPDNVTILEEYLATQCTNKECDTMANLAILKLYQFNTHLINDQVVNNILVKALTTLPEPDFNLCLYLLNEQMANEESVVRLIALQDLLEQARFTDFWKAYQGDDIYKELTAEVLGFEDAIRSNIASAVAMTFQSIELKNLQEYVHLKGQALSDFIKAQGWTETTNGDLNVISIPVNKDNEAKTVVLAENIRFEQLIRVIGHSNDA</sequence>
<dbReference type="GO" id="GO:0043022">
    <property type="term" value="F:ribosome binding"/>
    <property type="evidence" value="ECO:0007669"/>
    <property type="project" value="InterPro"/>
</dbReference>
<dbReference type="Pfam" id="PF10075">
    <property type="entry name" value="CSN8_PSD8_EIF3K"/>
    <property type="match status" value="1"/>
</dbReference>
<dbReference type="InterPro" id="IPR009374">
    <property type="entry name" value="eIF3k"/>
</dbReference>
<dbReference type="AlphaFoldDB" id="A0A9P6SPJ9"/>
<comment type="subcellular location">
    <subcellularLocation>
        <location evidence="4">Cytoplasm</location>
    </subcellularLocation>
</comment>
<evidence type="ECO:0000313" key="7">
    <source>
        <dbReference type="Proteomes" id="UP000749646"/>
    </source>
</evidence>
<protein>
    <recommendedName>
        <fullName evidence="4">Eukaryotic translation initiation factor 3 subunit K</fullName>
        <shortName evidence="4">eIF3k</shortName>
    </recommendedName>
    <alternativeName>
        <fullName evidence="4">eIF-3 p25</fullName>
    </alternativeName>
</protein>
<reference evidence="6" key="1">
    <citation type="journal article" date="2020" name="Fungal Divers.">
        <title>Resolving the Mortierellaceae phylogeny through synthesis of multi-gene phylogenetics and phylogenomics.</title>
        <authorList>
            <person name="Vandepol N."/>
            <person name="Liber J."/>
            <person name="Desiro A."/>
            <person name="Na H."/>
            <person name="Kennedy M."/>
            <person name="Barry K."/>
            <person name="Grigoriev I.V."/>
            <person name="Miller A.N."/>
            <person name="O'Donnell K."/>
            <person name="Stajich J.E."/>
            <person name="Bonito G."/>
        </authorList>
    </citation>
    <scope>NUCLEOTIDE SEQUENCE</scope>
    <source>
        <strain evidence="6">MES-2147</strain>
    </source>
</reference>
<dbReference type="PANTHER" id="PTHR13022">
    <property type="entry name" value="EUKARYOTIC TRANSLATION INITIATION FACTOR 3 SUBUNIT 11"/>
    <property type="match status" value="1"/>
</dbReference>
<evidence type="ECO:0000256" key="1">
    <source>
        <dbReference type="ARBA" id="ARBA00022490"/>
    </source>
</evidence>
<evidence type="ECO:0000256" key="3">
    <source>
        <dbReference type="ARBA" id="ARBA00022917"/>
    </source>
</evidence>
<dbReference type="InterPro" id="IPR016020">
    <property type="entry name" value="Transl_init_fac_sub12_N_euk"/>
</dbReference>
<keyword evidence="3 4" id="KW-0648">Protein biosynthesis</keyword>
<name>A0A9P6SPJ9_9FUNG</name>
<dbReference type="GO" id="GO:0033290">
    <property type="term" value="C:eukaryotic 48S preinitiation complex"/>
    <property type="evidence" value="ECO:0007669"/>
    <property type="project" value="UniProtKB-UniRule"/>
</dbReference>
<dbReference type="SUPFAM" id="SSF48371">
    <property type="entry name" value="ARM repeat"/>
    <property type="match status" value="1"/>
</dbReference>
<dbReference type="OrthoDB" id="337745at2759"/>
<dbReference type="InterPro" id="IPR036388">
    <property type="entry name" value="WH-like_DNA-bd_sf"/>
</dbReference>
<dbReference type="Proteomes" id="UP000749646">
    <property type="component" value="Unassembled WGS sequence"/>
</dbReference>
<dbReference type="GO" id="GO:0003743">
    <property type="term" value="F:translation initiation factor activity"/>
    <property type="evidence" value="ECO:0007669"/>
    <property type="project" value="UniProtKB-UniRule"/>
</dbReference>
<dbReference type="InterPro" id="IPR016024">
    <property type="entry name" value="ARM-type_fold"/>
</dbReference>
<dbReference type="GO" id="GO:0006446">
    <property type="term" value="P:regulation of translational initiation"/>
    <property type="evidence" value="ECO:0007669"/>
    <property type="project" value="InterPro"/>
</dbReference>
<evidence type="ECO:0000256" key="4">
    <source>
        <dbReference type="HAMAP-Rule" id="MF_03010"/>
    </source>
</evidence>
<evidence type="ECO:0000313" key="6">
    <source>
        <dbReference type="EMBL" id="KAF9986345.1"/>
    </source>
</evidence>
<dbReference type="HAMAP" id="MF_03010">
    <property type="entry name" value="eIF3k"/>
    <property type="match status" value="1"/>
</dbReference>
<dbReference type="EMBL" id="JAAAHW010003236">
    <property type="protein sequence ID" value="KAF9986345.1"/>
    <property type="molecule type" value="Genomic_DNA"/>
</dbReference>
<dbReference type="GO" id="GO:0001732">
    <property type="term" value="P:formation of cytoplasmic translation initiation complex"/>
    <property type="evidence" value="ECO:0007669"/>
    <property type="project" value="UniProtKB-UniRule"/>
</dbReference>
<proteinExistence type="inferred from homology"/>
<gene>
    <name evidence="6" type="ORF">BGZ65_007927</name>
</gene>
<comment type="function">
    <text evidence="4">Component of the eukaryotic translation initiation factor 3 (eIF-3) complex, which is involved in protein synthesis of a specialized repertoire of mRNAs and, together with other initiation factors, stimulates binding of mRNA and methionyl-tRNAi to the 40S ribosome. The eIF-3 complex specifically targets and initiates translation of a subset of mRNAs involved in cell proliferation.</text>
</comment>
<dbReference type="Gene3D" id="1.25.40.250">
    <property type="entry name" value="ARM repeat, domain 1"/>
    <property type="match status" value="1"/>
</dbReference>
<comment type="similarity">
    <text evidence="4">Belongs to the eIF-3 subunit K family.</text>
</comment>